<evidence type="ECO:0000313" key="2">
    <source>
        <dbReference type="Proteomes" id="UP000198287"/>
    </source>
</evidence>
<proteinExistence type="predicted"/>
<gene>
    <name evidence="1" type="ORF">Fcan01_17988</name>
</gene>
<accession>A0A226DR60</accession>
<dbReference type="AlphaFoldDB" id="A0A226DR60"/>
<sequence length="177" mass="19987">MLPFYCPSIPDLEHGQPHPTPDKGLTNFVTWKLKCFYKWLWENQRLTEPFGIDDPSPFIMTGEIYNLKTKLSKVSGSGIYEWFKHRPNPSSVSGNLNGGNFRVYFENDINPITSSGQFESVGAVLDILPFAANGSATWSGTSRLRFDASFHVQNGIISLKREDCRTSFDLTKQTNLT</sequence>
<dbReference type="EMBL" id="LNIX01000013">
    <property type="protein sequence ID" value="OXA47550.1"/>
    <property type="molecule type" value="Genomic_DNA"/>
</dbReference>
<evidence type="ECO:0000313" key="1">
    <source>
        <dbReference type="EMBL" id="OXA47550.1"/>
    </source>
</evidence>
<organism evidence="1 2">
    <name type="scientific">Folsomia candida</name>
    <name type="common">Springtail</name>
    <dbReference type="NCBI Taxonomy" id="158441"/>
    <lineage>
        <taxon>Eukaryota</taxon>
        <taxon>Metazoa</taxon>
        <taxon>Ecdysozoa</taxon>
        <taxon>Arthropoda</taxon>
        <taxon>Hexapoda</taxon>
        <taxon>Collembola</taxon>
        <taxon>Entomobryomorpha</taxon>
        <taxon>Isotomoidea</taxon>
        <taxon>Isotomidae</taxon>
        <taxon>Proisotominae</taxon>
        <taxon>Folsomia</taxon>
    </lineage>
</organism>
<protein>
    <submittedName>
        <fullName evidence="1">Uncharacterized protein</fullName>
    </submittedName>
</protein>
<feature type="non-terminal residue" evidence="1">
    <location>
        <position position="177"/>
    </location>
</feature>
<reference evidence="1 2" key="1">
    <citation type="submission" date="2015-12" db="EMBL/GenBank/DDBJ databases">
        <title>The genome of Folsomia candida.</title>
        <authorList>
            <person name="Faddeeva A."/>
            <person name="Derks M.F."/>
            <person name="Anvar Y."/>
            <person name="Smit S."/>
            <person name="Van Straalen N."/>
            <person name="Roelofs D."/>
        </authorList>
    </citation>
    <scope>NUCLEOTIDE SEQUENCE [LARGE SCALE GENOMIC DNA]</scope>
    <source>
        <strain evidence="1 2">VU population</strain>
        <tissue evidence="1">Whole body</tissue>
    </source>
</reference>
<comment type="caution">
    <text evidence="1">The sequence shown here is derived from an EMBL/GenBank/DDBJ whole genome shotgun (WGS) entry which is preliminary data.</text>
</comment>
<keyword evidence="2" id="KW-1185">Reference proteome</keyword>
<name>A0A226DR60_FOLCA</name>
<dbReference type="Proteomes" id="UP000198287">
    <property type="component" value="Unassembled WGS sequence"/>
</dbReference>